<reference evidence="2 3" key="1">
    <citation type="submission" date="2021-06" db="EMBL/GenBank/DDBJ databases">
        <authorList>
            <person name="Kallberg Y."/>
            <person name="Tangrot J."/>
            <person name="Rosling A."/>
        </authorList>
    </citation>
    <scope>NUCLEOTIDE SEQUENCE [LARGE SCALE GENOMIC DNA]</scope>
    <source>
        <strain evidence="2 3">120-4 pot B 10/14</strain>
    </source>
</reference>
<evidence type="ECO:0000313" key="2">
    <source>
        <dbReference type="EMBL" id="CAG8555606.1"/>
    </source>
</evidence>
<gene>
    <name evidence="2" type="ORF">GMARGA_LOCUS4769</name>
</gene>
<keyword evidence="3" id="KW-1185">Reference proteome</keyword>
<name>A0ABN7UBE7_GIGMA</name>
<evidence type="ECO:0000313" key="3">
    <source>
        <dbReference type="Proteomes" id="UP000789901"/>
    </source>
</evidence>
<feature type="region of interest" description="Disordered" evidence="1">
    <location>
        <begin position="1"/>
        <end position="22"/>
    </location>
</feature>
<accession>A0ABN7UBE7</accession>
<evidence type="ECO:0000256" key="1">
    <source>
        <dbReference type="SAM" id="MobiDB-lite"/>
    </source>
</evidence>
<protein>
    <submittedName>
        <fullName evidence="2">2063_t:CDS:1</fullName>
    </submittedName>
</protein>
<sequence>MDDEFFKGGKSETKKKQKSDARITRVRTTNYGTNEVQKQITDQRLKQTEKIEEFIENRHKKVIVKEVIGSLIQDEKNLIMIPFGPNSRPLKECLNEINPKEENI</sequence>
<proteinExistence type="predicted"/>
<dbReference type="EMBL" id="CAJVQB010001917">
    <property type="protein sequence ID" value="CAG8555606.1"/>
    <property type="molecule type" value="Genomic_DNA"/>
</dbReference>
<dbReference type="Proteomes" id="UP000789901">
    <property type="component" value="Unassembled WGS sequence"/>
</dbReference>
<organism evidence="2 3">
    <name type="scientific">Gigaspora margarita</name>
    <dbReference type="NCBI Taxonomy" id="4874"/>
    <lineage>
        <taxon>Eukaryota</taxon>
        <taxon>Fungi</taxon>
        <taxon>Fungi incertae sedis</taxon>
        <taxon>Mucoromycota</taxon>
        <taxon>Glomeromycotina</taxon>
        <taxon>Glomeromycetes</taxon>
        <taxon>Diversisporales</taxon>
        <taxon>Gigasporaceae</taxon>
        <taxon>Gigaspora</taxon>
    </lineage>
</organism>
<comment type="caution">
    <text evidence="2">The sequence shown here is derived from an EMBL/GenBank/DDBJ whole genome shotgun (WGS) entry which is preliminary data.</text>
</comment>